<dbReference type="RefSeq" id="WP_029053493.1">
    <property type="nucleotide sequence ID" value="NZ_CP015108.1"/>
</dbReference>
<organism evidence="1 2">
    <name type="scientific">Sporosarcina ureae</name>
    <dbReference type="NCBI Taxonomy" id="1571"/>
    <lineage>
        <taxon>Bacteria</taxon>
        <taxon>Bacillati</taxon>
        <taxon>Bacillota</taxon>
        <taxon>Bacilli</taxon>
        <taxon>Bacillales</taxon>
        <taxon>Caryophanaceae</taxon>
        <taxon>Sporosarcina</taxon>
    </lineage>
</organism>
<keyword evidence="2" id="KW-1185">Reference proteome</keyword>
<evidence type="ECO:0000313" key="1">
    <source>
        <dbReference type="EMBL" id="ARF14814.1"/>
    </source>
</evidence>
<dbReference type="Pfam" id="PF09148">
    <property type="entry name" value="DUF1934"/>
    <property type="match status" value="1"/>
</dbReference>
<proteinExistence type="predicted"/>
<dbReference type="InterPro" id="IPR015231">
    <property type="entry name" value="DUF1934"/>
</dbReference>
<gene>
    <name evidence="1" type="ORF">SporoS204_12040</name>
</gene>
<dbReference type="SUPFAM" id="SSF50814">
    <property type="entry name" value="Lipocalins"/>
    <property type="match status" value="1"/>
</dbReference>
<reference evidence="1 2" key="1">
    <citation type="submission" date="2016-04" db="EMBL/GenBank/DDBJ databases">
        <title>Comparative Genomics and Epigenetics of Sporosarcina ureae.</title>
        <authorList>
            <person name="Oliver A.S."/>
            <person name="Cooper K.K."/>
        </authorList>
    </citation>
    <scope>NUCLEOTIDE SEQUENCE [LARGE SCALE GENOMIC DNA]</scope>
    <source>
        <strain evidence="1 2">S204</strain>
    </source>
</reference>
<accession>A0ABM6JXR0</accession>
<dbReference type="Gene3D" id="2.40.128.20">
    <property type="match status" value="1"/>
</dbReference>
<dbReference type="InterPro" id="IPR012674">
    <property type="entry name" value="Calycin"/>
</dbReference>
<evidence type="ECO:0008006" key="3">
    <source>
        <dbReference type="Google" id="ProtNLM"/>
    </source>
</evidence>
<dbReference type="EMBL" id="CP015108">
    <property type="protein sequence ID" value="ARF14814.1"/>
    <property type="molecule type" value="Genomic_DNA"/>
</dbReference>
<protein>
    <recommendedName>
        <fullName evidence="3">DUF1934 domain-containing protein</fullName>
    </recommendedName>
</protein>
<dbReference type="Proteomes" id="UP000192486">
    <property type="component" value="Chromosome"/>
</dbReference>
<name>A0ABM6JXR0_SPOUR</name>
<evidence type="ECO:0000313" key="2">
    <source>
        <dbReference type="Proteomes" id="UP000192486"/>
    </source>
</evidence>
<sequence length="138" mass="15677">MEAPKMEVQLRSVIQHPDQQAETHTMQATGELIEKKGQAYLLFEERTEGVPSVRTTVKLHADDAFIMRKGGVQMRLPFRQDDVRFGTYGNGPAVMDLAVHTNQLEWVPGRFTVAYDLHSDESLLGKYHLTITYSEVTQ</sequence>